<dbReference type="GO" id="GO:0016787">
    <property type="term" value="F:hydrolase activity"/>
    <property type="evidence" value="ECO:0007669"/>
    <property type="project" value="InterPro"/>
</dbReference>
<accession>A0A9E6ZQS3</accession>
<dbReference type="InterPro" id="IPR051158">
    <property type="entry name" value="Metallophosphoesterase_sf"/>
</dbReference>
<gene>
    <name evidence="2" type="ORF">K1I37_11905</name>
</gene>
<dbReference type="SUPFAM" id="SSF56300">
    <property type="entry name" value="Metallo-dependent phosphatases"/>
    <property type="match status" value="1"/>
</dbReference>
<dbReference type="Pfam" id="PF00149">
    <property type="entry name" value="Metallophos"/>
    <property type="match status" value="1"/>
</dbReference>
<dbReference type="PANTHER" id="PTHR31302">
    <property type="entry name" value="TRANSMEMBRANE PROTEIN WITH METALLOPHOSPHOESTERASE DOMAIN-RELATED"/>
    <property type="match status" value="1"/>
</dbReference>
<dbReference type="AlphaFoldDB" id="T0DH38"/>
<organism evidence="2 3">
    <name type="scientific">Alicyclobacillus acidoterrestris (strain ATCC 49025 / DSM 3922 / CIP 106132 / NCIMB 13137 / GD3B)</name>
    <dbReference type="NCBI Taxonomy" id="1356854"/>
    <lineage>
        <taxon>Bacteria</taxon>
        <taxon>Bacillati</taxon>
        <taxon>Bacillota</taxon>
        <taxon>Bacilli</taxon>
        <taxon>Bacillales</taxon>
        <taxon>Alicyclobacillaceae</taxon>
        <taxon>Alicyclobacillus</taxon>
    </lineage>
</organism>
<dbReference type="STRING" id="1356854.N007_03330"/>
<keyword evidence="3" id="KW-1185">Reference proteome</keyword>
<dbReference type="PANTHER" id="PTHR31302:SF22">
    <property type="entry name" value="PHOSPHOESTERASE"/>
    <property type="match status" value="1"/>
</dbReference>
<evidence type="ECO:0000313" key="2">
    <source>
        <dbReference type="EMBL" id="UNO47419.1"/>
    </source>
</evidence>
<dbReference type="InterPro" id="IPR029052">
    <property type="entry name" value="Metallo-depent_PP-like"/>
</dbReference>
<dbReference type="InterPro" id="IPR014578">
    <property type="entry name" value="Pesterase_CT488"/>
</dbReference>
<evidence type="ECO:0000259" key="1">
    <source>
        <dbReference type="Pfam" id="PF00149"/>
    </source>
</evidence>
<protein>
    <submittedName>
        <fullName evidence="2">Metallophosphoesterase</fullName>
    </submittedName>
</protein>
<name>T0DH38_ALIAG</name>
<accession>T0DH38</accession>
<dbReference type="Gene3D" id="3.60.21.10">
    <property type="match status" value="1"/>
</dbReference>
<dbReference type="RefSeq" id="WP_021295596.1">
    <property type="nucleotide sequence ID" value="NZ_AURB01000101.1"/>
</dbReference>
<dbReference type="OrthoDB" id="8610138at2"/>
<dbReference type="Proteomes" id="UP000829401">
    <property type="component" value="Chromosome"/>
</dbReference>
<dbReference type="KEGG" id="aaco:K1I37_11905"/>
<evidence type="ECO:0000313" key="3">
    <source>
        <dbReference type="Proteomes" id="UP000829401"/>
    </source>
</evidence>
<sequence length="232" mass="26198">MALYAIGDLHLATTVNKPMDVFGDTWTNHTEQIRQHWTATISPSDTVLIPGDISWAMTLDEAAPDLQWVSELPGKKVMIRGNHDYWWSGIGKVRGILLEDMYAIQNDSLQLDSLTVAGTRGWVLPNHPSFSEEDEHILQREVHRLKLSLDHAAKHNHPIVCMLHYPPTGSDGEETVFTQVLESYGVQLCVYGHLHGASHRFAFNGTRNGTRYQLVSADYLQFKPFAFGQLDF</sequence>
<feature type="domain" description="Calcineurin-like phosphoesterase" evidence="1">
    <location>
        <begin position="3"/>
        <end position="196"/>
    </location>
</feature>
<dbReference type="eggNOG" id="COG1768">
    <property type="taxonomic scope" value="Bacteria"/>
</dbReference>
<reference evidence="3" key="1">
    <citation type="journal article" date="2022" name="G3 (Bethesda)">
        <title>Unveiling the complete genome sequence of Alicyclobacillus acidoterrestris DSM 3922T, a taint-producing strain.</title>
        <authorList>
            <person name="Leonardo I.C."/>
            <person name="Barreto Crespo M.T."/>
            <person name="Gaspar F.B."/>
        </authorList>
    </citation>
    <scope>NUCLEOTIDE SEQUENCE [LARGE SCALE GENOMIC DNA]</scope>
    <source>
        <strain evidence="3">DSM 3922</strain>
    </source>
</reference>
<dbReference type="InterPro" id="IPR004843">
    <property type="entry name" value="Calcineurin-like_PHP"/>
</dbReference>
<dbReference type="EMBL" id="CP080467">
    <property type="protein sequence ID" value="UNO47419.1"/>
    <property type="molecule type" value="Genomic_DNA"/>
</dbReference>
<dbReference type="PIRSF" id="PIRSF033094">
    <property type="entry name" value="Pesterase_CT488"/>
    <property type="match status" value="1"/>
</dbReference>
<proteinExistence type="predicted"/>